<comment type="caution">
    <text evidence="3">The sequence shown here is derived from an EMBL/GenBank/DDBJ whole genome shotgun (WGS) entry which is preliminary data.</text>
</comment>
<evidence type="ECO:0000313" key="4">
    <source>
        <dbReference type="Proteomes" id="UP000660708"/>
    </source>
</evidence>
<feature type="domain" description="Chalcone isomerase" evidence="2">
    <location>
        <begin position="42"/>
        <end position="170"/>
    </location>
</feature>
<gene>
    <name evidence="3" type="ORF">PPEP_b0837</name>
</gene>
<feature type="chain" id="PRO_5034426813" description="Chalcone isomerase domain-containing protein" evidence="1">
    <location>
        <begin position="20"/>
        <end position="173"/>
    </location>
</feature>
<evidence type="ECO:0000256" key="1">
    <source>
        <dbReference type="SAM" id="SignalP"/>
    </source>
</evidence>
<reference evidence="3 4" key="1">
    <citation type="submission" date="2015-06" db="EMBL/GenBank/DDBJ databases">
        <title>Genome sequence of Pseudoalteromonas peptidolytica.</title>
        <authorList>
            <person name="Xie B.-B."/>
            <person name="Rong J.-C."/>
            <person name="Qin Q.-L."/>
            <person name="Zhang Y.-Z."/>
        </authorList>
    </citation>
    <scope>NUCLEOTIDE SEQUENCE [LARGE SCALE GENOMIC DNA]</scope>
    <source>
        <strain evidence="3 4">F12-50-A1</strain>
    </source>
</reference>
<evidence type="ECO:0000259" key="2">
    <source>
        <dbReference type="Pfam" id="PF16036"/>
    </source>
</evidence>
<protein>
    <recommendedName>
        <fullName evidence="2">Chalcone isomerase domain-containing protein</fullName>
    </recommendedName>
</protein>
<dbReference type="RefSeq" id="WP_147391279.1">
    <property type="nucleotide sequence ID" value="NZ_AQHF01000034.1"/>
</dbReference>
<keyword evidence="1" id="KW-0732">Signal</keyword>
<dbReference type="Proteomes" id="UP000660708">
    <property type="component" value="Unassembled WGS sequence"/>
</dbReference>
<feature type="signal peptide" evidence="1">
    <location>
        <begin position="1"/>
        <end position="19"/>
    </location>
</feature>
<keyword evidence="4" id="KW-1185">Reference proteome</keyword>
<proteinExistence type="predicted"/>
<dbReference type="InterPro" id="IPR016087">
    <property type="entry name" value="Chalcone_isomerase"/>
</dbReference>
<dbReference type="AlphaFoldDB" id="A0A8I0T859"/>
<dbReference type="EMBL" id="AQHF01000034">
    <property type="protein sequence ID" value="MBE0348964.1"/>
    <property type="molecule type" value="Genomic_DNA"/>
</dbReference>
<name>A0A8I0T859_9GAMM</name>
<organism evidence="3 4">
    <name type="scientific">Pseudoalteromonas peptidolytica F12-50-A1</name>
    <dbReference type="NCBI Taxonomy" id="1315280"/>
    <lineage>
        <taxon>Bacteria</taxon>
        <taxon>Pseudomonadati</taxon>
        <taxon>Pseudomonadota</taxon>
        <taxon>Gammaproteobacteria</taxon>
        <taxon>Alteromonadales</taxon>
        <taxon>Pseudoalteromonadaceae</taxon>
        <taxon>Pseudoalteromonas</taxon>
    </lineage>
</organism>
<accession>A0A8I0T859</accession>
<dbReference type="Pfam" id="PF16036">
    <property type="entry name" value="Chalcone_3"/>
    <property type="match status" value="1"/>
</dbReference>
<sequence>MRRTILFTLLLLLSKLATASENVIANFIENPKQVGQTSRMTYLFWDVYDASLFATQGNFSATQPFALKLQYLRSLNGEDIAKRSLEEMQKQGFNDAELGDQWLTIMNNIFPDVKDETVLLGIKTAQDHTLFYHNNELIGEVKDPAFTTWFFNIWLGKKTTEPQMRNELLGLRR</sequence>
<evidence type="ECO:0000313" key="3">
    <source>
        <dbReference type="EMBL" id="MBE0348964.1"/>
    </source>
</evidence>